<sequence>MSLEVSTAGGSSQIFTTVYVSVGLSGLSLDQKM</sequence>
<keyword evidence="1" id="KW-1133">Transmembrane helix</keyword>
<evidence type="ECO:0000256" key="1">
    <source>
        <dbReference type="SAM" id="Phobius"/>
    </source>
</evidence>
<reference evidence="2" key="1">
    <citation type="submission" date="2020-07" db="EMBL/GenBank/DDBJ databases">
        <title>Genome sequence and genetic diversity analysis of an under-domesticated orphan crop, white fonio (Digitaria exilis).</title>
        <authorList>
            <person name="Bennetzen J.L."/>
            <person name="Chen S."/>
            <person name="Ma X."/>
            <person name="Wang X."/>
            <person name="Yssel A.E.J."/>
            <person name="Chaluvadi S.R."/>
            <person name="Johnson M."/>
            <person name="Gangashetty P."/>
            <person name="Hamidou F."/>
            <person name="Sanogo M.D."/>
            <person name="Zwaenepoel A."/>
            <person name="Wallace J."/>
            <person name="Van De Peer Y."/>
            <person name="Van Deynze A."/>
        </authorList>
    </citation>
    <scope>NUCLEOTIDE SEQUENCE</scope>
    <source>
        <tissue evidence="2">Leaves</tissue>
    </source>
</reference>
<keyword evidence="1" id="KW-0812">Transmembrane</keyword>
<dbReference type="EMBL" id="JACEFO010001732">
    <property type="protein sequence ID" value="KAF8715521.1"/>
    <property type="molecule type" value="Genomic_DNA"/>
</dbReference>
<keyword evidence="3" id="KW-1185">Reference proteome</keyword>
<keyword evidence="1" id="KW-0472">Membrane</keyword>
<name>A0A835ETX8_9POAL</name>
<proteinExistence type="predicted"/>
<comment type="caution">
    <text evidence="2">The sequence shown here is derived from an EMBL/GenBank/DDBJ whole genome shotgun (WGS) entry which is preliminary data.</text>
</comment>
<dbReference type="AlphaFoldDB" id="A0A835ETX8"/>
<feature type="transmembrane region" description="Helical" evidence="1">
    <location>
        <begin position="12"/>
        <end position="29"/>
    </location>
</feature>
<accession>A0A835ETX8</accession>
<organism evidence="2 3">
    <name type="scientific">Digitaria exilis</name>
    <dbReference type="NCBI Taxonomy" id="1010633"/>
    <lineage>
        <taxon>Eukaryota</taxon>
        <taxon>Viridiplantae</taxon>
        <taxon>Streptophyta</taxon>
        <taxon>Embryophyta</taxon>
        <taxon>Tracheophyta</taxon>
        <taxon>Spermatophyta</taxon>
        <taxon>Magnoliopsida</taxon>
        <taxon>Liliopsida</taxon>
        <taxon>Poales</taxon>
        <taxon>Poaceae</taxon>
        <taxon>PACMAD clade</taxon>
        <taxon>Panicoideae</taxon>
        <taxon>Panicodae</taxon>
        <taxon>Paniceae</taxon>
        <taxon>Anthephorinae</taxon>
        <taxon>Digitaria</taxon>
    </lineage>
</organism>
<protein>
    <submittedName>
        <fullName evidence="2">Uncharacterized protein</fullName>
    </submittedName>
</protein>
<gene>
    <name evidence="2" type="ORF">HU200_027178</name>
</gene>
<dbReference type="Proteomes" id="UP000636709">
    <property type="component" value="Unassembled WGS sequence"/>
</dbReference>
<evidence type="ECO:0000313" key="2">
    <source>
        <dbReference type="EMBL" id="KAF8715521.1"/>
    </source>
</evidence>
<evidence type="ECO:0000313" key="3">
    <source>
        <dbReference type="Proteomes" id="UP000636709"/>
    </source>
</evidence>